<reference evidence="2 3" key="1">
    <citation type="submission" date="2019-07" db="EMBL/GenBank/DDBJ databases">
        <title>Microlunatus dokdonensis sp. nov. isolated from the rhizospheric soil of the wild plant Elymus tsukushiensis.</title>
        <authorList>
            <person name="Ghim S.-Y."/>
            <person name="Hwang Y.-J."/>
            <person name="Son J.-S."/>
            <person name="Shin J.-H."/>
        </authorList>
    </citation>
    <scope>NUCLEOTIDE SEQUENCE [LARGE SCALE GENOMIC DNA]</scope>
    <source>
        <strain evidence="2 3">KUDC0627</strain>
    </source>
</reference>
<evidence type="ECO:0000313" key="2">
    <source>
        <dbReference type="EMBL" id="QDP97359.1"/>
    </source>
</evidence>
<sequence length="161" mass="17667">MNTKLKVATMTAAAGLAIGGLLAGSAPADAAQPQRAATAEPMWFGQSASVDGYQIWATVQHGGREHSQDAHPGRLSETVTVYVTQTAHHQKWKGHWNESASYGKHLTHKATNDDGEGFMAPTEKFPTVMSWTRFGVGKNQYPKHFEYTFVFKGHKLHWATS</sequence>
<dbReference type="EMBL" id="CP041692">
    <property type="protein sequence ID" value="QDP97359.1"/>
    <property type="molecule type" value="Genomic_DNA"/>
</dbReference>
<keyword evidence="1" id="KW-0732">Signal</keyword>
<dbReference type="AlphaFoldDB" id="A0A516Q1P4"/>
<feature type="signal peptide" evidence="1">
    <location>
        <begin position="1"/>
        <end position="30"/>
    </location>
</feature>
<protein>
    <recommendedName>
        <fullName evidence="4">Secreted protein</fullName>
    </recommendedName>
</protein>
<gene>
    <name evidence="2" type="ORF">FOE78_16805</name>
</gene>
<dbReference type="Proteomes" id="UP000319263">
    <property type="component" value="Chromosome"/>
</dbReference>
<dbReference type="KEGG" id="mik:FOE78_16805"/>
<name>A0A516Q1P4_9ACTN</name>
<evidence type="ECO:0000313" key="3">
    <source>
        <dbReference type="Proteomes" id="UP000319263"/>
    </source>
</evidence>
<dbReference type="RefSeq" id="WP_143987318.1">
    <property type="nucleotide sequence ID" value="NZ_CP041692.1"/>
</dbReference>
<keyword evidence="3" id="KW-1185">Reference proteome</keyword>
<accession>A0A516Q1P4</accession>
<proteinExistence type="predicted"/>
<feature type="chain" id="PRO_5021963413" description="Secreted protein" evidence="1">
    <location>
        <begin position="31"/>
        <end position="161"/>
    </location>
</feature>
<evidence type="ECO:0008006" key="4">
    <source>
        <dbReference type="Google" id="ProtNLM"/>
    </source>
</evidence>
<evidence type="ECO:0000256" key="1">
    <source>
        <dbReference type="SAM" id="SignalP"/>
    </source>
</evidence>
<organism evidence="2 3">
    <name type="scientific">Microlunatus elymi</name>
    <dbReference type="NCBI Taxonomy" id="2596828"/>
    <lineage>
        <taxon>Bacteria</taxon>
        <taxon>Bacillati</taxon>
        <taxon>Actinomycetota</taxon>
        <taxon>Actinomycetes</taxon>
        <taxon>Propionibacteriales</taxon>
        <taxon>Propionibacteriaceae</taxon>
        <taxon>Microlunatus</taxon>
    </lineage>
</organism>